<dbReference type="GO" id="GO:0005886">
    <property type="term" value="C:plasma membrane"/>
    <property type="evidence" value="ECO:0007669"/>
    <property type="project" value="TreeGrafter"/>
</dbReference>
<dbReference type="SUPFAM" id="SSF49265">
    <property type="entry name" value="Fibronectin type III"/>
    <property type="match status" value="2"/>
</dbReference>
<feature type="signal peptide" evidence="3">
    <location>
        <begin position="1"/>
        <end position="25"/>
    </location>
</feature>
<keyword evidence="6" id="KW-1185">Reference proteome</keyword>
<evidence type="ECO:0000259" key="4">
    <source>
        <dbReference type="PROSITE" id="PS50853"/>
    </source>
</evidence>
<dbReference type="CDD" id="cd00063">
    <property type="entry name" value="FN3"/>
    <property type="match status" value="1"/>
</dbReference>
<accession>A0A7J7QYI9</accession>
<dbReference type="Pfam" id="PF09294">
    <property type="entry name" value="Interfer-bind"/>
    <property type="match status" value="1"/>
</dbReference>
<keyword evidence="2" id="KW-0812">Transmembrane</keyword>
<dbReference type="SMART" id="SM00060">
    <property type="entry name" value="FN3"/>
    <property type="match status" value="2"/>
</dbReference>
<dbReference type="Gene3D" id="2.60.40.10">
    <property type="entry name" value="Immunoglobulins"/>
    <property type="match status" value="2"/>
</dbReference>
<keyword evidence="2" id="KW-0472">Membrane</keyword>
<feature type="region of interest" description="Disordered" evidence="1">
    <location>
        <begin position="325"/>
        <end position="346"/>
    </location>
</feature>
<protein>
    <submittedName>
        <fullName evidence="5">Interferon gamma receptor 2</fullName>
    </submittedName>
</protein>
<evidence type="ECO:0000313" key="6">
    <source>
        <dbReference type="Proteomes" id="UP000558488"/>
    </source>
</evidence>
<proteinExistence type="predicted"/>
<evidence type="ECO:0000256" key="1">
    <source>
        <dbReference type="SAM" id="MobiDB-lite"/>
    </source>
</evidence>
<dbReference type="AlphaFoldDB" id="A0A7J7QYI9"/>
<dbReference type="InterPro" id="IPR003961">
    <property type="entry name" value="FN3_dom"/>
</dbReference>
<feature type="domain" description="Fibronectin type-III" evidence="4">
    <location>
        <begin position="145"/>
        <end position="243"/>
    </location>
</feature>
<keyword evidence="5" id="KW-0675">Receptor</keyword>
<evidence type="ECO:0000256" key="3">
    <source>
        <dbReference type="SAM" id="SignalP"/>
    </source>
</evidence>
<feature type="chain" id="PRO_5029539320" evidence="3">
    <location>
        <begin position="26"/>
        <end position="346"/>
    </location>
</feature>
<sequence>MRPRLWLRLPLPLLLVLLVLRSAAPADPPSQLPAPQNLKIRLYNTEQVLGWEPGPLSHEVGPVVYQVQFKYPSSREWSDVTLSSVGVNCSKITATECDFTAPSLSPGFLPYFNVSLRVRAELPGRVSAWASAPWFQHYRNVTIGPPRHIWVTPGEGSLVIKLSPPFTIMDLSMVTFQYYIHYWEKDGNPQVRGPYRDSSIVLRDLQPLSQYCLRVQAHLLWKAQDLDRPGLASNVSCHQTAADASTRLQRVVLVAAATFLGLAGLAGACVFLILRFRGLIKYWFHTPPGIPVQIEEYLKDPAQHILEALDQDSPAEDDAWDMVSEVSSLEQEPGTPSEAGDTVPTL</sequence>
<comment type="caution">
    <text evidence="5">The sequence shown here is derived from an EMBL/GenBank/DDBJ whole genome shotgun (WGS) entry which is preliminary data.</text>
</comment>
<keyword evidence="2" id="KW-1133">Transmembrane helix</keyword>
<dbReference type="Pfam" id="PF01108">
    <property type="entry name" value="Tissue_fac"/>
    <property type="match status" value="1"/>
</dbReference>
<dbReference type="InterPro" id="IPR050650">
    <property type="entry name" value="Type-II_Cytokine-TF_Rcpt"/>
</dbReference>
<evidence type="ECO:0000256" key="2">
    <source>
        <dbReference type="SAM" id="Phobius"/>
    </source>
</evidence>
<evidence type="ECO:0000313" key="5">
    <source>
        <dbReference type="EMBL" id="KAF6268899.1"/>
    </source>
</evidence>
<dbReference type="PANTHER" id="PTHR20859:SF46">
    <property type="entry name" value="INTERFERON GAMMA RECEPTOR 2"/>
    <property type="match status" value="1"/>
</dbReference>
<dbReference type="FunFam" id="2.60.40.10:FF:001281">
    <property type="entry name" value="Interferon gamma receptor 2"/>
    <property type="match status" value="1"/>
</dbReference>
<dbReference type="FunFam" id="2.60.40.10:FF:000957">
    <property type="entry name" value="Interferon gamma receptor 2"/>
    <property type="match status" value="1"/>
</dbReference>
<dbReference type="PROSITE" id="PS50853">
    <property type="entry name" value="FN3"/>
    <property type="match status" value="1"/>
</dbReference>
<name>A0A7J7QYI9_PIPKU</name>
<dbReference type="OrthoDB" id="9932619at2759"/>
<reference evidence="5 6" key="1">
    <citation type="journal article" date="2020" name="Nature">
        <title>Six reference-quality genomes reveal evolution of bat adaptations.</title>
        <authorList>
            <person name="Jebb D."/>
            <person name="Huang Z."/>
            <person name="Pippel M."/>
            <person name="Hughes G.M."/>
            <person name="Lavrichenko K."/>
            <person name="Devanna P."/>
            <person name="Winkler S."/>
            <person name="Jermiin L.S."/>
            <person name="Skirmuntt E.C."/>
            <person name="Katzourakis A."/>
            <person name="Burkitt-Gray L."/>
            <person name="Ray D.A."/>
            <person name="Sullivan K.A.M."/>
            <person name="Roscito J.G."/>
            <person name="Kirilenko B.M."/>
            <person name="Davalos L.M."/>
            <person name="Corthals A.P."/>
            <person name="Power M.L."/>
            <person name="Jones G."/>
            <person name="Ransome R.D."/>
            <person name="Dechmann D.K.N."/>
            <person name="Locatelli A.G."/>
            <person name="Puechmaille S.J."/>
            <person name="Fedrigo O."/>
            <person name="Jarvis E.D."/>
            <person name="Hiller M."/>
            <person name="Vernes S.C."/>
            <person name="Myers E.W."/>
            <person name="Teeling E.C."/>
        </authorList>
    </citation>
    <scope>NUCLEOTIDE SEQUENCE [LARGE SCALE GENOMIC DNA]</scope>
    <source>
        <strain evidence="5">MPipKuh1</strain>
        <tissue evidence="5">Flight muscle</tissue>
    </source>
</reference>
<dbReference type="GO" id="GO:0004896">
    <property type="term" value="F:cytokine receptor activity"/>
    <property type="evidence" value="ECO:0007669"/>
    <property type="project" value="TreeGrafter"/>
</dbReference>
<organism evidence="5 6">
    <name type="scientific">Pipistrellus kuhlii</name>
    <name type="common">Kuhl's pipistrelle</name>
    <dbReference type="NCBI Taxonomy" id="59472"/>
    <lineage>
        <taxon>Eukaryota</taxon>
        <taxon>Metazoa</taxon>
        <taxon>Chordata</taxon>
        <taxon>Craniata</taxon>
        <taxon>Vertebrata</taxon>
        <taxon>Euteleostomi</taxon>
        <taxon>Mammalia</taxon>
        <taxon>Eutheria</taxon>
        <taxon>Laurasiatheria</taxon>
        <taxon>Chiroptera</taxon>
        <taxon>Yangochiroptera</taxon>
        <taxon>Vespertilionidae</taxon>
        <taxon>Pipistrellus</taxon>
    </lineage>
</organism>
<gene>
    <name evidence="5" type="ORF">mPipKuh1_006528</name>
</gene>
<dbReference type="InterPro" id="IPR013783">
    <property type="entry name" value="Ig-like_fold"/>
</dbReference>
<dbReference type="Proteomes" id="UP000558488">
    <property type="component" value="Unassembled WGS sequence"/>
</dbReference>
<keyword evidence="3" id="KW-0732">Signal</keyword>
<dbReference type="EMBL" id="JACAGB010000118">
    <property type="protein sequence ID" value="KAF6268899.1"/>
    <property type="molecule type" value="Genomic_DNA"/>
</dbReference>
<dbReference type="InterPro" id="IPR036116">
    <property type="entry name" value="FN3_sf"/>
</dbReference>
<feature type="transmembrane region" description="Helical" evidence="2">
    <location>
        <begin position="251"/>
        <end position="274"/>
    </location>
</feature>
<dbReference type="PANTHER" id="PTHR20859">
    <property type="entry name" value="INTERFERON/INTERLEUKIN RECEPTOR"/>
    <property type="match status" value="1"/>
</dbReference>
<dbReference type="InterPro" id="IPR015373">
    <property type="entry name" value="Interferon/interleukin_rcp_dom"/>
</dbReference>